<dbReference type="Proteomes" id="UP000288395">
    <property type="component" value="Unassembled WGS sequence"/>
</dbReference>
<accession>A0A432W2L0</accession>
<evidence type="ECO:0000313" key="3">
    <source>
        <dbReference type="Proteomes" id="UP000288395"/>
    </source>
</evidence>
<proteinExistence type="predicted"/>
<dbReference type="InterPro" id="IPR012902">
    <property type="entry name" value="N_methyl_site"/>
</dbReference>
<reference evidence="3" key="1">
    <citation type="journal article" date="2018" name="Front. Microbiol.">
        <title>Genome-Based Analysis Reveals the Taxonomy and Diversity of the Family Idiomarinaceae.</title>
        <authorList>
            <person name="Liu Y."/>
            <person name="Lai Q."/>
            <person name="Shao Z."/>
        </authorList>
    </citation>
    <scope>NUCLEOTIDE SEQUENCE [LARGE SCALE GENOMIC DNA]</scope>
    <source>
        <strain evidence="3">GBPy7</strain>
    </source>
</reference>
<dbReference type="AlphaFoldDB" id="A0A432W2L0"/>
<dbReference type="OrthoDB" id="6238397at2"/>
<dbReference type="NCBIfam" id="TIGR02532">
    <property type="entry name" value="IV_pilin_GFxxxE"/>
    <property type="match status" value="1"/>
</dbReference>
<dbReference type="Gene3D" id="3.30.700.10">
    <property type="entry name" value="Glycoprotein, Type 4 Pilin"/>
    <property type="match status" value="1"/>
</dbReference>
<keyword evidence="1" id="KW-1133">Transmembrane helix</keyword>
<sequence>MAKTQHSEQLETASANSRLPISYWYNKSVASGVKLSAQGATPPPKYQRATGFTLVELVIVIVVLGILAVTAAPRIFGDRGVEESTLEPRILSMLRLQQQRAMQDTIQPCYGVTLTAAQLTPKDCAEPIAPERVLALPTPAVLTVISALPGADSGFLFNGLGCPVSNGHETIPEACGQSSVELQIDGVENRRICVQSQGYIRSGEC</sequence>
<name>A0A432W2L0_9GAMM</name>
<evidence type="ECO:0008006" key="4">
    <source>
        <dbReference type="Google" id="ProtNLM"/>
    </source>
</evidence>
<dbReference type="Pfam" id="PF07963">
    <property type="entry name" value="N_methyl"/>
    <property type="match status" value="1"/>
</dbReference>
<dbReference type="PROSITE" id="PS00409">
    <property type="entry name" value="PROKAR_NTER_METHYL"/>
    <property type="match status" value="1"/>
</dbReference>
<dbReference type="EMBL" id="PIPJ01000001">
    <property type="protein sequence ID" value="RUO23471.1"/>
    <property type="molecule type" value="Genomic_DNA"/>
</dbReference>
<evidence type="ECO:0000313" key="2">
    <source>
        <dbReference type="EMBL" id="RUO23471.1"/>
    </source>
</evidence>
<keyword evidence="3" id="KW-1185">Reference proteome</keyword>
<evidence type="ECO:0000256" key="1">
    <source>
        <dbReference type="SAM" id="Phobius"/>
    </source>
</evidence>
<dbReference type="InterPro" id="IPR045584">
    <property type="entry name" value="Pilin-like"/>
</dbReference>
<dbReference type="RefSeq" id="WP_126765150.1">
    <property type="nucleotide sequence ID" value="NZ_PIPJ01000001.1"/>
</dbReference>
<feature type="transmembrane region" description="Helical" evidence="1">
    <location>
        <begin position="49"/>
        <end position="69"/>
    </location>
</feature>
<keyword evidence="1" id="KW-0812">Transmembrane</keyword>
<comment type="caution">
    <text evidence="2">The sequence shown here is derived from an EMBL/GenBank/DDBJ whole genome shotgun (WGS) entry which is preliminary data.</text>
</comment>
<dbReference type="SUPFAM" id="SSF54523">
    <property type="entry name" value="Pili subunits"/>
    <property type="match status" value="1"/>
</dbReference>
<gene>
    <name evidence="2" type="ORF">CWE08_02165</name>
</gene>
<organism evidence="2 3">
    <name type="scientific">Aliidiomarina iranensis</name>
    <dbReference type="NCBI Taxonomy" id="1434071"/>
    <lineage>
        <taxon>Bacteria</taxon>
        <taxon>Pseudomonadati</taxon>
        <taxon>Pseudomonadota</taxon>
        <taxon>Gammaproteobacteria</taxon>
        <taxon>Alteromonadales</taxon>
        <taxon>Idiomarinaceae</taxon>
        <taxon>Aliidiomarina</taxon>
    </lineage>
</organism>
<protein>
    <recommendedName>
        <fullName evidence="4">Prepilin-type cleavage/methylation domain-containing protein</fullName>
    </recommendedName>
</protein>
<keyword evidence="1" id="KW-0472">Membrane</keyword>